<dbReference type="Pfam" id="PF00566">
    <property type="entry name" value="RabGAP-TBC"/>
    <property type="match status" value="1"/>
</dbReference>
<dbReference type="EMBL" id="JAGTXO010000008">
    <property type="protein sequence ID" value="KAG8466452.1"/>
    <property type="molecule type" value="Genomic_DNA"/>
</dbReference>
<accession>A0A8J5XLS6</accession>
<dbReference type="InterPro" id="IPR035969">
    <property type="entry name" value="Rab-GAP_TBC_sf"/>
</dbReference>
<gene>
    <name evidence="4" type="ORF">KFE25_002208</name>
</gene>
<dbReference type="InterPro" id="IPR011993">
    <property type="entry name" value="PH-like_dom_sf"/>
</dbReference>
<dbReference type="PROSITE" id="PS50003">
    <property type="entry name" value="PH_DOMAIN"/>
    <property type="match status" value="1"/>
</dbReference>
<reference evidence="4" key="1">
    <citation type="submission" date="2021-05" db="EMBL/GenBank/DDBJ databases">
        <title>The genome of the haptophyte Pavlova lutheri (Diacronema luteri, Pavlovales) - a model for lipid biosynthesis in eukaryotic algae.</title>
        <authorList>
            <person name="Hulatt C.J."/>
            <person name="Posewitz M.C."/>
        </authorList>
    </citation>
    <scope>NUCLEOTIDE SEQUENCE</scope>
    <source>
        <strain evidence="4">NIVA-4/92</strain>
    </source>
</reference>
<dbReference type="GO" id="GO:0031267">
    <property type="term" value="F:small GTPase binding"/>
    <property type="evidence" value="ECO:0007669"/>
    <property type="project" value="TreeGrafter"/>
</dbReference>
<feature type="region of interest" description="Disordered" evidence="1">
    <location>
        <begin position="41"/>
        <end position="80"/>
    </location>
</feature>
<dbReference type="InterPro" id="IPR000195">
    <property type="entry name" value="Rab-GAP-TBC_dom"/>
</dbReference>
<dbReference type="AlphaFoldDB" id="A0A8J5XLS6"/>
<feature type="domain" description="PH" evidence="2">
    <location>
        <begin position="228"/>
        <end position="445"/>
    </location>
</feature>
<evidence type="ECO:0000256" key="1">
    <source>
        <dbReference type="SAM" id="MobiDB-lite"/>
    </source>
</evidence>
<dbReference type="SMART" id="SM00164">
    <property type="entry name" value="TBC"/>
    <property type="match status" value="1"/>
</dbReference>
<feature type="region of interest" description="Disordered" evidence="1">
    <location>
        <begin position="356"/>
        <end position="375"/>
    </location>
</feature>
<evidence type="ECO:0000313" key="5">
    <source>
        <dbReference type="Proteomes" id="UP000751190"/>
    </source>
</evidence>
<name>A0A8J5XLS6_DIALT</name>
<dbReference type="InterPro" id="IPR001849">
    <property type="entry name" value="PH_domain"/>
</dbReference>
<dbReference type="SUPFAM" id="SSF47923">
    <property type="entry name" value="Ypt/Rab-GAP domain of gyp1p"/>
    <property type="match status" value="2"/>
</dbReference>
<dbReference type="PANTHER" id="PTHR47219:SF20">
    <property type="entry name" value="TBC1 DOMAIN FAMILY MEMBER 2B"/>
    <property type="match status" value="1"/>
</dbReference>
<protein>
    <recommendedName>
        <fullName evidence="6">Rab-GAP TBC domain-containing protein</fullName>
    </recommendedName>
</protein>
<dbReference type="SUPFAM" id="SSF50729">
    <property type="entry name" value="PH domain-like"/>
    <property type="match status" value="1"/>
</dbReference>
<feature type="compositionally biased region" description="Acidic residues" evidence="1">
    <location>
        <begin position="59"/>
        <end position="70"/>
    </location>
</feature>
<dbReference type="Gene3D" id="2.30.29.30">
    <property type="entry name" value="Pleckstrin-homology domain (PH domain)/Phosphotyrosine-binding domain (PTB)"/>
    <property type="match status" value="1"/>
</dbReference>
<dbReference type="PANTHER" id="PTHR47219">
    <property type="entry name" value="RAB GTPASE-ACTIVATING PROTEIN 1-LIKE"/>
    <property type="match status" value="1"/>
</dbReference>
<keyword evidence="5" id="KW-1185">Reference proteome</keyword>
<dbReference type="Gene3D" id="1.10.472.80">
    <property type="entry name" value="Ypt/Rab-GAP domain of gyp1p, domain 3"/>
    <property type="match status" value="1"/>
</dbReference>
<evidence type="ECO:0000259" key="2">
    <source>
        <dbReference type="PROSITE" id="PS50003"/>
    </source>
</evidence>
<organism evidence="4 5">
    <name type="scientific">Diacronema lutheri</name>
    <name type="common">Unicellular marine alga</name>
    <name type="synonym">Monochrysis lutheri</name>
    <dbReference type="NCBI Taxonomy" id="2081491"/>
    <lineage>
        <taxon>Eukaryota</taxon>
        <taxon>Haptista</taxon>
        <taxon>Haptophyta</taxon>
        <taxon>Pavlovophyceae</taxon>
        <taxon>Pavlovales</taxon>
        <taxon>Pavlovaceae</taxon>
        <taxon>Diacronema</taxon>
    </lineage>
</organism>
<dbReference type="PROSITE" id="PS50086">
    <property type="entry name" value="TBC_RABGAP"/>
    <property type="match status" value="1"/>
</dbReference>
<dbReference type="OrthoDB" id="294251at2759"/>
<evidence type="ECO:0000313" key="4">
    <source>
        <dbReference type="EMBL" id="KAG8466452.1"/>
    </source>
</evidence>
<comment type="caution">
    <text evidence="4">The sequence shown here is derived from an EMBL/GenBank/DDBJ whole genome shotgun (WGS) entry which is preliminary data.</text>
</comment>
<sequence>MTATDVVVVPPGIAYAEAEAANANAAPRVMPPGIVLSRERAARRLSQGVRARGSRPSDESDEDESDEEETPPITPSVSALAADACTPLAMPPAATNGVRAARASADAPAADDGDGDAAVVVDLDSGMRLSVTEVEQIYQARDLDTGAVHSLVALSTEGIAECDVDAGGGGGGGGGGGSGGARLRALDGGRLARTSSEGGGGGGADAGAEPAAAGAAAAAAAAARAAAAGLHSGLLLKRGRRMNAWKQRWCRVTRDGRLEAYAHAPDARGRLGRSKLDINLTGTVLRLALPDDELNAEWRFLAAAVSRASAAAPSAFDRARVSGSAARRLSRVVIDVSAGGASRCCADSAGAAAHVPPALSRRASRAGRRGDEEAPPPLFGFVISWGDERARERAERARAERARAEREDGATVGSGSLPLYEERSFYCTSQRELEQWLRSISHFAACQMSLRLDAAPLGGGADALPDPAATAEMVVTDQHGFLLARAHAASYAAWLRSRGGPGGLSGGAGGAEGGAGGGASGGGVGGGGGVAAGAPRSLLSSMGVSDADVLWRRWLRQADSTASRGQAPPPIPDGLVWGGVPAFLRARVWLRCSGALRYVRLLPGYYDVTVTKARFSVSAQVASEVERDLHRTFPNHPHFSGQMSLGVRALRRVLLAFAHHNPEVGYCQALNYVCGLLLIANSFEEEPTFWLLACVVEQFTPDFYSKEMSGITTQQESFNRFVLAILPQLAAHIERVGMPLSFVTTNWFMTLFANCLPSETVMRIWDVLFFDGPLVLSLVGAALMKFGAKRLMTTSSLTDVAEQLTALGRDEWDADALLAAACFRGMDKQQRAVLAGMRRLNAEMMGAVRRSHSDMVNRLI</sequence>
<dbReference type="FunFam" id="1.10.8.270:FF:000026">
    <property type="entry name" value="TBC (Tre-2/Bub2/Cdc16) domain family"/>
    <property type="match status" value="1"/>
</dbReference>
<evidence type="ECO:0008006" key="6">
    <source>
        <dbReference type="Google" id="ProtNLM"/>
    </source>
</evidence>
<feature type="domain" description="Rab-GAP TBC" evidence="3">
    <location>
        <begin position="579"/>
        <end position="772"/>
    </location>
</feature>
<dbReference type="Gene3D" id="1.10.8.270">
    <property type="entry name" value="putative rabgap domain of human tbc1 domain family member 14 like domains"/>
    <property type="match status" value="1"/>
</dbReference>
<dbReference type="SMART" id="SM00233">
    <property type="entry name" value="PH"/>
    <property type="match status" value="1"/>
</dbReference>
<proteinExistence type="predicted"/>
<dbReference type="GO" id="GO:0005096">
    <property type="term" value="F:GTPase activator activity"/>
    <property type="evidence" value="ECO:0007669"/>
    <property type="project" value="TreeGrafter"/>
</dbReference>
<dbReference type="Proteomes" id="UP000751190">
    <property type="component" value="Unassembled WGS sequence"/>
</dbReference>
<evidence type="ECO:0000259" key="3">
    <source>
        <dbReference type="PROSITE" id="PS50086"/>
    </source>
</evidence>
<dbReference type="InterPro" id="IPR050302">
    <property type="entry name" value="Rab_GAP_TBC_domain"/>
</dbReference>